<dbReference type="Proteomes" id="UP000184498">
    <property type="component" value="Unassembled WGS sequence"/>
</dbReference>
<accession>A0A1M6NQN6</accession>
<dbReference type="RefSeq" id="WP_072996334.1">
    <property type="nucleotide sequence ID" value="NZ_FRAM01000001.1"/>
</dbReference>
<evidence type="ECO:0000313" key="3">
    <source>
        <dbReference type="Proteomes" id="UP000184498"/>
    </source>
</evidence>
<evidence type="ECO:0000313" key="2">
    <source>
        <dbReference type="EMBL" id="SHJ98061.1"/>
    </source>
</evidence>
<dbReference type="AlphaFoldDB" id="A0A1M6NQN6"/>
<feature type="signal peptide" evidence="1">
    <location>
        <begin position="1"/>
        <end position="19"/>
    </location>
</feature>
<dbReference type="OrthoDB" id="1390442at2"/>
<feature type="chain" id="PRO_5012612907" evidence="1">
    <location>
        <begin position="20"/>
        <end position="183"/>
    </location>
</feature>
<sequence length="183" mass="21273">MMKSVVTLFFLFILSLNFAQNSTEELNKIGRNPIILIDSVRINNDEIQNYDPKEIAIFSQYTGNQALELFPEGGNDGVIYIETKKFSKKRFENYFKTKSKEYRNLLSRGIDDTKIQYILNNKVLTTDFEGDLASINDNFFKSLKVIDRKELQKKFNLKDKDYGIIINSDVPDNLQNGTEKFNK</sequence>
<dbReference type="EMBL" id="FRAM01000001">
    <property type="protein sequence ID" value="SHJ98061.1"/>
    <property type="molecule type" value="Genomic_DNA"/>
</dbReference>
<protein>
    <submittedName>
        <fullName evidence="2">Uncharacterized protein</fullName>
    </submittedName>
</protein>
<proteinExistence type="predicted"/>
<reference evidence="3" key="1">
    <citation type="submission" date="2016-11" db="EMBL/GenBank/DDBJ databases">
        <authorList>
            <person name="Varghese N."/>
            <person name="Submissions S."/>
        </authorList>
    </citation>
    <scope>NUCLEOTIDE SEQUENCE [LARGE SCALE GENOMIC DNA]</scope>
    <source>
        <strain evidence="3">DSM 18016</strain>
    </source>
</reference>
<evidence type="ECO:0000256" key="1">
    <source>
        <dbReference type="SAM" id="SignalP"/>
    </source>
</evidence>
<dbReference type="STRING" id="216903.SAMN05444371_0581"/>
<organism evidence="2 3">
    <name type="scientific">Epilithonimonas mollis</name>
    <dbReference type="NCBI Taxonomy" id="216903"/>
    <lineage>
        <taxon>Bacteria</taxon>
        <taxon>Pseudomonadati</taxon>
        <taxon>Bacteroidota</taxon>
        <taxon>Flavobacteriia</taxon>
        <taxon>Flavobacteriales</taxon>
        <taxon>Weeksellaceae</taxon>
        <taxon>Chryseobacterium group</taxon>
        <taxon>Epilithonimonas</taxon>
    </lineage>
</organism>
<gene>
    <name evidence="2" type="ORF">SAMN05444371_0581</name>
</gene>
<keyword evidence="3" id="KW-1185">Reference proteome</keyword>
<name>A0A1M6NQN6_9FLAO</name>
<keyword evidence="1" id="KW-0732">Signal</keyword>